<accession>A0A4R0J5E7</accession>
<organism evidence="1 2">
    <name type="scientific">Kribbella sindirgiensis</name>
    <dbReference type="NCBI Taxonomy" id="1124744"/>
    <lineage>
        <taxon>Bacteria</taxon>
        <taxon>Bacillati</taxon>
        <taxon>Actinomycetota</taxon>
        <taxon>Actinomycetes</taxon>
        <taxon>Propionibacteriales</taxon>
        <taxon>Kribbellaceae</taxon>
        <taxon>Kribbella</taxon>
    </lineage>
</organism>
<dbReference type="RefSeq" id="WP_131285631.1">
    <property type="nucleotide sequence ID" value="NZ_SJKA01000002.1"/>
</dbReference>
<dbReference type="EMBL" id="SJKA01000002">
    <property type="protein sequence ID" value="TCC39536.1"/>
    <property type="molecule type" value="Genomic_DNA"/>
</dbReference>
<proteinExistence type="predicted"/>
<dbReference type="OrthoDB" id="3795970at2"/>
<gene>
    <name evidence="1" type="ORF">E0H50_06300</name>
</gene>
<evidence type="ECO:0000313" key="2">
    <source>
        <dbReference type="Proteomes" id="UP000292695"/>
    </source>
</evidence>
<dbReference type="Proteomes" id="UP000292695">
    <property type="component" value="Unassembled WGS sequence"/>
</dbReference>
<dbReference type="AlphaFoldDB" id="A0A4R0J5E7"/>
<comment type="caution">
    <text evidence="1">The sequence shown here is derived from an EMBL/GenBank/DDBJ whole genome shotgun (WGS) entry which is preliminary data.</text>
</comment>
<reference evidence="1 2" key="1">
    <citation type="submission" date="2019-02" db="EMBL/GenBank/DDBJ databases">
        <title>Kribbella capetownensis sp. nov. and Kribbella speibonae sp. nov., isolated from soil.</title>
        <authorList>
            <person name="Curtis S.M."/>
            <person name="Norton I."/>
            <person name="Everest G.J."/>
            <person name="Meyers P.R."/>
        </authorList>
    </citation>
    <scope>NUCLEOTIDE SEQUENCE [LARGE SCALE GENOMIC DNA]</scope>
    <source>
        <strain evidence="1 2">DSM 27082</strain>
    </source>
</reference>
<protein>
    <submittedName>
        <fullName evidence="1">Uncharacterized protein</fullName>
    </submittedName>
</protein>
<name>A0A4R0J5E7_9ACTN</name>
<sequence length="70" mass="7384">MVCVGDTMYLAVQDLAMFSDHVFTTIWFADLRRGGSLAPDGSVHAYGPNASNLSVISQGGVTYLASRSGT</sequence>
<evidence type="ECO:0000313" key="1">
    <source>
        <dbReference type="EMBL" id="TCC39536.1"/>
    </source>
</evidence>
<keyword evidence="2" id="KW-1185">Reference proteome</keyword>